<dbReference type="STRING" id="240015.ACP_2874"/>
<dbReference type="EMBL" id="CP001472">
    <property type="protein sequence ID" value="ACO33988.1"/>
    <property type="molecule type" value="Genomic_DNA"/>
</dbReference>
<protein>
    <submittedName>
        <fullName evidence="1">Uncharacterized protein</fullName>
    </submittedName>
</protein>
<proteinExistence type="predicted"/>
<dbReference type="Proteomes" id="UP000002207">
    <property type="component" value="Chromosome"/>
</dbReference>
<dbReference type="InParanoid" id="C1F3T4"/>
<keyword evidence="2" id="KW-1185">Reference proteome</keyword>
<dbReference type="HOGENOM" id="CLU_2986000_0_0_0"/>
<reference evidence="1 2" key="1">
    <citation type="journal article" date="2009" name="Appl. Environ. Microbiol.">
        <title>Three genomes from the phylum Acidobacteria provide insight into the lifestyles of these microorganisms in soils.</title>
        <authorList>
            <person name="Ward N.L."/>
            <person name="Challacombe J.F."/>
            <person name="Janssen P.H."/>
            <person name="Henrissat B."/>
            <person name="Coutinho P.M."/>
            <person name="Wu M."/>
            <person name="Xie G."/>
            <person name="Haft D.H."/>
            <person name="Sait M."/>
            <person name="Badger J."/>
            <person name="Barabote R.D."/>
            <person name="Bradley B."/>
            <person name="Brettin T.S."/>
            <person name="Brinkac L.M."/>
            <person name="Bruce D."/>
            <person name="Creasy T."/>
            <person name="Daugherty S.C."/>
            <person name="Davidsen T.M."/>
            <person name="DeBoy R.T."/>
            <person name="Detter J.C."/>
            <person name="Dodson R.J."/>
            <person name="Durkin A.S."/>
            <person name="Ganapathy A."/>
            <person name="Gwinn-Giglio M."/>
            <person name="Han C.S."/>
            <person name="Khouri H."/>
            <person name="Kiss H."/>
            <person name="Kothari S.P."/>
            <person name="Madupu R."/>
            <person name="Nelson K.E."/>
            <person name="Nelson W.C."/>
            <person name="Paulsen I."/>
            <person name="Penn K."/>
            <person name="Ren Q."/>
            <person name="Rosovitz M.J."/>
            <person name="Selengut J.D."/>
            <person name="Shrivastava S."/>
            <person name="Sullivan S.A."/>
            <person name="Tapia R."/>
            <person name="Thompson L.S."/>
            <person name="Watkins K.L."/>
            <person name="Yang Q."/>
            <person name="Yu C."/>
            <person name="Zafar N."/>
            <person name="Zhou L."/>
            <person name="Kuske C.R."/>
        </authorList>
    </citation>
    <scope>NUCLEOTIDE SEQUENCE [LARGE SCALE GENOMIC DNA]</scope>
    <source>
        <strain evidence="2">ATCC 51196 / DSM 11244 / BCRC 80197 / JCM 7670 / NBRC 15755 / NCIMB 13165 / 161</strain>
    </source>
</reference>
<gene>
    <name evidence="1" type="ordered locus">ACP_2874</name>
</gene>
<evidence type="ECO:0000313" key="2">
    <source>
        <dbReference type="Proteomes" id="UP000002207"/>
    </source>
</evidence>
<dbReference type="AlphaFoldDB" id="C1F3T4"/>
<name>C1F3T4_ACIC5</name>
<accession>C1F3T4</accession>
<organism evidence="1 2">
    <name type="scientific">Acidobacterium capsulatum (strain ATCC 51196 / DSM 11244 / BCRC 80197 / JCM 7670 / NBRC 15755 / NCIMB 13165 / 161)</name>
    <dbReference type="NCBI Taxonomy" id="240015"/>
    <lineage>
        <taxon>Bacteria</taxon>
        <taxon>Pseudomonadati</taxon>
        <taxon>Acidobacteriota</taxon>
        <taxon>Terriglobia</taxon>
        <taxon>Terriglobales</taxon>
        <taxon>Acidobacteriaceae</taxon>
        <taxon>Acidobacterium</taxon>
    </lineage>
</organism>
<dbReference type="KEGG" id="aca:ACP_2874"/>
<sequence>MLMDSSSRNLVCVGILDEAVAPCLAAESHACYARCLSEELAQSTNEGVGRFHQVNRW</sequence>
<evidence type="ECO:0000313" key="1">
    <source>
        <dbReference type="EMBL" id="ACO33988.1"/>
    </source>
</evidence>